<proteinExistence type="predicted"/>
<organism evidence="2 3">
    <name type="scientific">Thalassiosira oceanica</name>
    <name type="common">Marine diatom</name>
    <dbReference type="NCBI Taxonomy" id="159749"/>
    <lineage>
        <taxon>Eukaryota</taxon>
        <taxon>Sar</taxon>
        <taxon>Stramenopiles</taxon>
        <taxon>Ochrophyta</taxon>
        <taxon>Bacillariophyta</taxon>
        <taxon>Coscinodiscophyceae</taxon>
        <taxon>Thalassiosirophycidae</taxon>
        <taxon>Thalassiosirales</taxon>
        <taxon>Thalassiosiraceae</taxon>
        <taxon>Thalassiosira</taxon>
    </lineage>
</organism>
<comment type="caution">
    <text evidence="2">The sequence shown here is derived from an EMBL/GenBank/DDBJ whole genome shotgun (WGS) entry which is preliminary data.</text>
</comment>
<gene>
    <name evidence="2" type="ORF">THAOC_17410</name>
</gene>
<keyword evidence="3" id="KW-1185">Reference proteome</keyword>
<evidence type="ECO:0000313" key="3">
    <source>
        <dbReference type="Proteomes" id="UP000266841"/>
    </source>
</evidence>
<dbReference type="AlphaFoldDB" id="K0SUP0"/>
<protein>
    <submittedName>
        <fullName evidence="2">Uncharacterized protein</fullName>
    </submittedName>
</protein>
<evidence type="ECO:0000256" key="1">
    <source>
        <dbReference type="SAM" id="MobiDB-lite"/>
    </source>
</evidence>
<dbReference type="EMBL" id="AGNL01019209">
    <property type="protein sequence ID" value="EJK62002.1"/>
    <property type="molecule type" value="Genomic_DNA"/>
</dbReference>
<name>K0SUP0_THAOC</name>
<accession>K0SUP0</accession>
<evidence type="ECO:0000313" key="2">
    <source>
        <dbReference type="EMBL" id="EJK62002.1"/>
    </source>
</evidence>
<feature type="region of interest" description="Disordered" evidence="1">
    <location>
        <begin position="15"/>
        <end position="35"/>
    </location>
</feature>
<sequence length="164" mass="18380">MVFLRNFQATLHRGEKDRESRLAHQADTHHEVDRSTGKWKVGKARLFPTPAAGRRPPAVRHERLDIAEAIMWWRLRSGPVNVASGARRGLGSMLFCSIYCSLDIFGHQGDAEGIRRCQREGDGPIPMIPLVLTMVFGSPVRPCVMEKSIGKVQRSRLGEHASSR</sequence>
<reference evidence="2 3" key="1">
    <citation type="journal article" date="2012" name="Genome Biol.">
        <title>Genome and low-iron response of an oceanic diatom adapted to chronic iron limitation.</title>
        <authorList>
            <person name="Lommer M."/>
            <person name="Specht M."/>
            <person name="Roy A.S."/>
            <person name="Kraemer L."/>
            <person name="Andreson R."/>
            <person name="Gutowska M.A."/>
            <person name="Wolf J."/>
            <person name="Bergner S.V."/>
            <person name="Schilhabel M.B."/>
            <person name="Klostermeier U.C."/>
            <person name="Beiko R.G."/>
            <person name="Rosenstiel P."/>
            <person name="Hippler M."/>
            <person name="Laroche J."/>
        </authorList>
    </citation>
    <scope>NUCLEOTIDE SEQUENCE [LARGE SCALE GENOMIC DNA]</scope>
    <source>
        <strain evidence="2 3">CCMP1005</strain>
    </source>
</reference>
<dbReference type="Proteomes" id="UP000266841">
    <property type="component" value="Unassembled WGS sequence"/>
</dbReference>